<dbReference type="EMBL" id="JAFKCV010000001">
    <property type="protein sequence ID" value="MBN7823633.1"/>
    <property type="molecule type" value="Genomic_DNA"/>
</dbReference>
<proteinExistence type="predicted"/>
<evidence type="ECO:0000313" key="7">
    <source>
        <dbReference type="EMBL" id="MBN7823633.1"/>
    </source>
</evidence>
<organism evidence="7 8">
    <name type="scientific">Bowmanella dokdonensis</name>
    <dbReference type="NCBI Taxonomy" id="751969"/>
    <lineage>
        <taxon>Bacteria</taxon>
        <taxon>Pseudomonadati</taxon>
        <taxon>Pseudomonadota</taxon>
        <taxon>Gammaproteobacteria</taxon>
        <taxon>Alteromonadales</taxon>
        <taxon>Alteromonadaceae</taxon>
        <taxon>Bowmanella</taxon>
    </lineage>
</organism>
<keyword evidence="3 6" id="KW-1133">Transmembrane helix</keyword>
<feature type="transmembrane region" description="Helical" evidence="6">
    <location>
        <begin position="153"/>
        <end position="175"/>
    </location>
</feature>
<feature type="transmembrane region" description="Helical" evidence="6">
    <location>
        <begin position="105"/>
        <end position="123"/>
    </location>
</feature>
<evidence type="ECO:0000256" key="2">
    <source>
        <dbReference type="ARBA" id="ARBA00022692"/>
    </source>
</evidence>
<feature type="region of interest" description="Disordered" evidence="5">
    <location>
        <begin position="1"/>
        <end position="34"/>
    </location>
</feature>
<feature type="transmembrane region" description="Helical" evidence="6">
    <location>
        <begin position="231"/>
        <end position="259"/>
    </location>
</feature>
<gene>
    <name evidence="7" type="ORF">J0A66_00215</name>
</gene>
<reference evidence="7" key="1">
    <citation type="submission" date="2021-03" db="EMBL/GenBank/DDBJ databases">
        <title>novel species isolated from a fishpond in China.</title>
        <authorList>
            <person name="Lu H."/>
            <person name="Cai Z."/>
        </authorList>
    </citation>
    <scope>NUCLEOTIDE SEQUENCE</scope>
    <source>
        <strain evidence="7">JCM 30855</strain>
    </source>
</reference>
<dbReference type="InterPro" id="IPR023271">
    <property type="entry name" value="Aquaporin-like"/>
</dbReference>
<evidence type="ECO:0000256" key="5">
    <source>
        <dbReference type="SAM" id="MobiDB-lite"/>
    </source>
</evidence>
<keyword evidence="2 6" id="KW-0812">Transmembrane</keyword>
<evidence type="ECO:0000256" key="1">
    <source>
        <dbReference type="ARBA" id="ARBA00004141"/>
    </source>
</evidence>
<evidence type="ECO:0000256" key="4">
    <source>
        <dbReference type="ARBA" id="ARBA00023136"/>
    </source>
</evidence>
<comment type="caution">
    <text evidence="7">The sequence shown here is derived from an EMBL/GenBank/DDBJ whole genome shotgun (WGS) entry which is preliminary data.</text>
</comment>
<dbReference type="Proteomes" id="UP000664654">
    <property type="component" value="Unassembled WGS sequence"/>
</dbReference>
<accession>A0A939IKX8</accession>
<feature type="transmembrane region" description="Helical" evidence="6">
    <location>
        <begin position="195"/>
        <end position="219"/>
    </location>
</feature>
<protein>
    <submittedName>
        <fullName evidence="7">Formate/nitrite transporter family protein</fullName>
    </submittedName>
</protein>
<feature type="transmembrane region" description="Helical" evidence="6">
    <location>
        <begin position="271"/>
        <end position="293"/>
    </location>
</feature>
<dbReference type="InterPro" id="IPR000292">
    <property type="entry name" value="For/NO2_transpt"/>
</dbReference>
<evidence type="ECO:0000313" key="8">
    <source>
        <dbReference type="Proteomes" id="UP000664654"/>
    </source>
</evidence>
<evidence type="ECO:0000256" key="6">
    <source>
        <dbReference type="SAM" id="Phobius"/>
    </source>
</evidence>
<keyword evidence="4 6" id="KW-0472">Membrane</keyword>
<dbReference type="Pfam" id="PF01226">
    <property type="entry name" value="Form_Nir_trans"/>
    <property type="match status" value="1"/>
</dbReference>
<dbReference type="Gene3D" id="1.20.1080.10">
    <property type="entry name" value="Glycerol uptake facilitator protein"/>
    <property type="match status" value="1"/>
</dbReference>
<evidence type="ECO:0000256" key="3">
    <source>
        <dbReference type="ARBA" id="ARBA00022989"/>
    </source>
</evidence>
<name>A0A939IKX8_9ALTE</name>
<feature type="transmembrane region" description="Helical" evidence="6">
    <location>
        <begin position="73"/>
        <end position="99"/>
    </location>
</feature>
<dbReference type="PANTHER" id="PTHR30520">
    <property type="entry name" value="FORMATE TRANSPORTER-RELATED"/>
    <property type="match status" value="1"/>
</dbReference>
<dbReference type="GO" id="GO:0005886">
    <property type="term" value="C:plasma membrane"/>
    <property type="evidence" value="ECO:0007669"/>
    <property type="project" value="TreeGrafter"/>
</dbReference>
<feature type="compositionally biased region" description="Basic and acidic residues" evidence="5">
    <location>
        <begin position="16"/>
        <end position="33"/>
    </location>
</feature>
<dbReference type="AlphaFoldDB" id="A0A939IKX8"/>
<dbReference type="RefSeq" id="WP_206571758.1">
    <property type="nucleotide sequence ID" value="NZ_JAFKCV010000001.1"/>
</dbReference>
<sequence length="309" mass="33734">MKEQDNKQLVSSRGEPLSRDDDTGRGKERRQENSEFVSVIVKRTDETFRHPDDILEKAIGEGMEQLSRPLFSLLLSAVAAGMILCFTVLAVAVVATLLAEGEYPFSRVMLAAAYPLGFVLCILSRTQLFTEHTATAVYPVLDKRAHVRQLLRLWGVVILGNMIGGVLSSSLLIAAEPVVHAGAGYLALARHLLDYPVEVLFVSAVLAGWLMALGAWIVLSTYSTLSQIVSIYIVTFLIGLGGFHHSIAGSIELFAAYFASDQLAFWALPPVILTVLAGNLVGGSVFVAMLNYGHIRHSQRIERRARARS</sequence>
<dbReference type="PANTHER" id="PTHR30520:SF2">
    <property type="entry name" value="INNER MEMBRANE PROTEIN YFDC"/>
    <property type="match status" value="1"/>
</dbReference>
<comment type="subcellular location">
    <subcellularLocation>
        <location evidence="1">Membrane</location>
        <topology evidence="1">Multi-pass membrane protein</topology>
    </subcellularLocation>
</comment>
<keyword evidence="8" id="KW-1185">Reference proteome</keyword>
<dbReference type="GO" id="GO:0015499">
    <property type="term" value="F:formate transmembrane transporter activity"/>
    <property type="evidence" value="ECO:0007669"/>
    <property type="project" value="TreeGrafter"/>
</dbReference>